<dbReference type="AlphaFoldDB" id="A0A077ZZU8"/>
<dbReference type="PANTHER" id="PTHR32251:SF17">
    <property type="entry name" value="STEROID 5-ALPHA REDUCTASE C-TERMINAL DOMAIN-CONTAINING PROTEIN"/>
    <property type="match status" value="1"/>
</dbReference>
<keyword evidence="1" id="KW-0812">Transmembrane</keyword>
<feature type="transmembrane region" description="Helical" evidence="1">
    <location>
        <begin position="150"/>
        <end position="173"/>
    </location>
</feature>
<dbReference type="InterPro" id="IPR010721">
    <property type="entry name" value="UstE-like"/>
</dbReference>
<name>A0A077ZZU8_STYLE</name>
<organism evidence="2 3">
    <name type="scientific">Stylonychia lemnae</name>
    <name type="common">Ciliate</name>
    <dbReference type="NCBI Taxonomy" id="5949"/>
    <lineage>
        <taxon>Eukaryota</taxon>
        <taxon>Sar</taxon>
        <taxon>Alveolata</taxon>
        <taxon>Ciliophora</taxon>
        <taxon>Intramacronucleata</taxon>
        <taxon>Spirotrichea</taxon>
        <taxon>Stichotrichia</taxon>
        <taxon>Sporadotrichida</taxon>
        <taxon>Oxytrichidae</taxon>
        <taxon>Stylonychinae</taxon>
        <taxon>Stylonychia</taxon>
    </lineage>
</organism>
<dbReference type="Proteomes" id="UP000039865">
    <property type="component" value="Unassembled WGS sequence"/>
</dbReference>
<gene>
    <name evidence="2" type="primary">Contig12821.g13683</name>
    <name evidence="2" type="ORF">STYLEM_4446</name>
</gene>
<evidence type="ECO:0000256" key="1">
    <source>
        <dbReference type="SAM" id="Phobius"/>
    </source>
</evidence>
<keyword evidence="1" id="KW-0472">Membrane</keyword>
<dbReference type="Gene3D" id="1.20.120.1630">
    <property type="match status" value="1"/>
</dbReference>
<sequence>MTVPTQTGVEDAYIWSPILSVFIFNIILYFVGQLLKDNGIVDITWGLTFLIPNAVIWIQNHNFNERTILTNCLLLVWALRMALNNVIRHQGEDWRYVQMREDWMKKGKCFYYTISYIGIYFIQSIFQVIMNSSALFITIWSTDEFYPLDAVGAGLWLCGFLFELVADVQLQVFRKNPANKGKLMTQGLWRYSRHPNYFGESVQWWGIFLIACSVDNGWITFYAALITTLLLRFVSGVPILEKKYSQREDFKIYMKETNCFIPWFYKKIQGEHEVHLNDMKDTERLHFKGETKVSDEQKSSVAVNDQ</sequence>
<dbReference type="EMBL" id="CCKQ01004307">
    <property type="protein sequence ID" value="CDW75456.1"/>
    <property type="molecule type" value="Genomic_DNA"/>
</dbReference>
<dbReference type="PROSITE" id="PS50244">
    <property type="entry name" value="S5A_REDUCTASE"/>
    <property type="match status" value="1"/>
</dbReference>
<feature type="transmembrane region" description="Helical" evidence="1">
    <location>
        <begin position="39"/>
        <end position="56"/>
    </location>
</feature>
<keyword evidence="3" id="KW-1185">Reference proteome</keyword>
<dbReference type="Pfam" id="PF06966">
    <property type="entry name" value="DUF1295"/>
    <property type="match status" value="1"/>
</dbReference>
<protein>
    <submittedName>
        <fullName evidence="2">Membrane protein</fullName>
    </submittedName>
</protein>
<keyword evidence="1" id="KW-1133">Transmembrane helix</keyword>
<accession>A0A077ZZU8</accession>
<dbReference type="GO" id="GO:0016020">
    <property type="term" value="C:membrane"/>
    <property type="evidence" value="ECO:0007669"/>
    <property type="project" value="TreeGrafter"/>
</dbReference>
<reference evidence="2 3" key="1">
    <citation type="submission" date="2014-06" db="EMBL/GenBank/DDBJ databases">
        <authorList>
            <person name="Swart Estienne"/>
        </authorList>
    </citation>
    <scope>NUCLEOTIDE SEQUENCE [LARGE SCALE GENOMIC DNA]</scope>
    <source>
        <strain evidence="2 3">130c</strain>
    </source>
</reference>
<dbReference type="PANTHER" id="PTHR32251">
    <property type="entry name" value="3-OXO-5-ALPHA-STEROID 4-DEHYDROGENASE"/>
    <property type="match status" value="1"/>
</dbReference>
<dbReference type="InParanoid" id="A0A077ZZU8"/>
<evidence type="ECO:0000313" key="2">
    <source>
        <dbReference type="EMBL" id="CDW75456.1"/>
    </source>
</evidence>
<evidence type="ECO:0000313" key="3">
    <source>
        <dbReference type="Proteomes" id="UP000039865"/>
    </source>
</evidence>
<dbReference type="OrthoDB" id="201504at2759"/>
<feature type="transmembrane region" description="Helical" evidence="1">
    <location>
        <begin position="12"/>
        <end position="32"/>
    </location>
</feature>
<proteinExistence type="predicted"/>
<feature type="transmembrane region" description="Helical" evidence="1">
    <location>
        <begin position="109"/>
        <end position="130"/>
    </location>
</feature>